<dbReference type="AlphaFoldDB" id="A0A974CH25"/>
<name>A0A974CH25_XENLA</name>
<evidence type="ECO:0000313" key="2">
    <source>
        <dbReference type="Proteomes" id="UP000694892"/>
    </source>
</evidence>
<sequence>MHYGPDTAAHQTLHVSPVPANEYSQMYTSLLMSSRDNFCIRQLRVSHQLNNLMPIFLYRVERYSKII</sequence>
<evidence type="ECO:0000313" key="1">
    <source>
        <dbReference type="EMBL" id="OCT72480.1"/>
    </source>
</evidence>
<protein>
    <submittedName>
        <fullName evidence="1">Uncharacterized protein</fullName>
    </submittedName>
</protein>
<reference evidence="2" key="1">
    <citation type="journal article" date="2016" name="Nature">
        <title>Genome evolution in the allotetraploid frog Xenopus laevis.</title>
        <authorList>
            <person name="Session A.M."/>
            <person name="Uno Y."/>
            <person name="Kwon T."/>
            <person name="Chapman J.A."/>
            <person name="Toyoda A."/>
            <person name="Takahashi S."/>
            <person name="Fukui A."/>
            <person name="Hikosaka A."/>
            <person name="Suzuki A."/>
            <person name="Kondo M."/>
            <person name="van Heeringen S.J."/>
            <person name="Quigley I."/>
            <person name="Heinz S."/>
            <person name="Ogino H."/>
            <person name="Ochi H."/>
            <person name="Hellsten U."/>
            <person name="Lyons J.B."/>
            <person name="Simakov O."/>
            <person name="Putnam N."/>
            <person name="Stites J."/>
            <person name="Kuroki Y."/>
            <person name="Tanaka T."/>
            <person name="Michiue T."/>
            <person name="Watanabe M."/>
            <person name="Bogdanovic O."/>
            <person name="Lister R."/>
            <person name="Georgiou G."/>
            <person name="Paranjpe S.S."/>
            <person name="van Kruijsbergen I."/>
            <person name="Shu S."/>
            <person name="Carlson J."/>
            <person name="Kinoshita T."/>
            <person name="Ohta Y."/>
            <person name="Mawaribuchi S."/>
            <person name="Jenkins J."/>
            <person name="Grimwood J."/>
            <person name="Schmutz J."/>
            <person name="Mitros T."/>
            <person name="Mozaffari S.V."/>
            <person name="Suzuki Y."/>
            <person name="Haramoto Y."/>
            <person name="Yamamoto T.S."/>
            <person name="Takagi C."/>
            <person name="Heald R."/>
            <person name="Miller K."/>
            <person name="Haudenschild C."/>
            <person name="Kitzman J."/>
            <person name="Nakayama T."/>
            <person name="Izutsu Y."/>
            <person name="Robert J."/>
            <person name="Fortriede J."/>
            <person name="Burns K."/>
            <person name="Lotay V."/>
            <person name="Karimi K."/>
            <person name="Yasuoka Y."/>
            <person name="Dichmann D.S."/>
            <person name="Flajnik M.F."/>
            <person name="Houston D.W."/>
            <person name="Shendure J."/>
            <person name="DuPasquier L."/>
            <person name="Vize P.D."/>
            <person name="Zorn A.M."/>
            <person name="Ito M."/>
            <person name="Marcotte E.M."/>
            <person name="Wallingford J.B."/>
            <person name="Ito Y."/>
            <person name="Asashima M."/>
            <person name="Ueno N."/>
            <person name="Matsuda Y."/>
            <person name="Veenstra G.J."/>
            <person name="Fujiyama A."/>
            <person name="Harland R.M."/>
            <person name="Taira M."/>
            <person name="Rokhsar D.S."/>
        </authorList>
    </citation>
    <scope>NUCLEOTIDE SEQUENCE [LARGE SCALE GENOMIC DNA]</scope>
    <source>
        <strain evidence="2">J</strain>
    </source>
</reference>
<gene>
    <name evidence="1" type="ORF">XELAEV_18035460mg</name>
</gene>
<dbReference type="Proteomes" id="UP000694892">
    <property type="component" value="Chromosome 7L"/>
</dbReference>
<organism evidence="1 2">
    <name type="scientific">Xenopus laevis</name>
    <name type="common">African clawed frog</name>
    <dbReference type="NCBI Taxonomy" id="8355"/>
    <lineage>
        <taxon>Eukaryota</taxon>
        <taxon>Metazoa</taxon>
        <taxon>Chordata</taxon>
        <taxon>Craniata</taxon>
        <taxon>Vertebrata</taxon>
        <taxon>Euteleostomi</taxon>
        <taxon>Amphibia</taxon>
        <taxon>Batrachia</taxon>
        <taxon>Anura</taxon>
        <taxon>Pipoidea</taxon>
        <taxon>Pipidae</taxon>
        <taxon>Xenopodinae</taxon>
        <taxon>Xenopus</taxon>
        <taxon>Xenopus</taxon>
    </lineage>
</organism>
<dbReference type="EMBL" id="CM004478">
    <property type="protein sequence ID" value="OCT72480.1"/>
    <property type="molecule type" value="Genomic_DNA"/>
</dbReference>
<proteinExistence type="predicted"/>
<accession>A0A974CH25</accession>